<sequence>MDHSSAAEQRATAVAKLKRAASLPRMKDGRRPPMHVEAVSEGERSQGEERDATDAQEEIERGRNGREGKSSEEEVSANEVSKGKDTGTGARSEVEATTDAEAVGESLEPRELRNEEGEGPPRGSRSRWRDGEESSKTTLKVSDEVKRIEGLEGQGDGQALPSLQFCQPYQRVFSRRELHLWSW</sequence>
<dbReference type="AlphaFoldDB" id="A0A5K1JVC2"/>
<evidence type="ECO:0000313" key="2">
    <source>
        <dbReference type="EMBL" id="VWO96116.1"/>
    </source>
</evidence>
<proteinExistence type="predicted"/>
<keyword evidence="2" id="KW-0378">Hydrolase</keyword>
<accession>A0A5K1JVC2</accession>
<feature type="compositionally biased region" description="Basic and acidic residues" evidence="1">
    <location>
        <begin position="127"/>
        <end position="150"/>
    </location>
</feature>
<gene>
    <name evidence="2" type="primary">Q5XTQ4</name>
</gene>
<evidence type="ECO:0000256" key="1">
    <source>
        <dbReference type="SAM" id="MobiDB-lite"/>
    </source>
</evidence>
<dbReference type="EMBL" id="LR725378">
    <property type="protein sequence ID" value="VWO96116.1"/>
    <property type="molecule type" value="Genomic_DNA"/>
</dbReference>
<feature type="compositionally biased region" description="Basic and acidic residues" evidence="1">
    <location>
        <begin position="41"/>
        <end position="72"/>
    </location>
</feature>
<reference evidence="2" key="1">
    <citation type="submission" date="2019-10" db="EMBL/GenBank/DDBJ databases">
        <authorList>
            <person name="Nor Muhammad N."/>
        </authorList>
    </citation>
    <scope>NUCLEOTIDE SEQUENCE</scope>
</reference>
<organism evidence="2">
    <name type="scientific">Ganoderma boninense</name>
    <dbReference type="NCBI Taxonomy" id="34458"/>
    <lineage>
        <taxon>Eukaryota</taxon>
        <taxon>Fungi</taxon>
        <taxon>Dikarya</taxon>
        <taxon>Basidiomycota</taxon>
        <taxon>Agaricomycotina</taxon>
        <taxon>Agaricomycetes</taxon>
        <taxon>Polyporales</taxon>
        <taxon>Polyporaceae</taxon>
        <taxon>Ganoderma</taxon>
    </lineage>
</organism>
<name>A0A5K1JVC2_9APHY</name>
<dbReference type="EC" id="3.1.1.-" evidence="2"/>
<feature type="region of interest" description="Disordered" evidence="1">
    <location>
        <begin position="1"/>
        <end position="161"/>
    </location>
</feature>
<protein>
    <submittedName>
        <fullName evidence="2">Carboxylic ester hydrolase (EC)</fullName>
        <ecNumber evidence="2">3.1.1.-</ecNumber>
    </submittedName>
</protein>
<dbReference type="GO" id="GO:0016787">
    <property type="term" value="F:hydrolase activity"/>
    <property type="evidence" value="ECO:0007669"/>
    <property type="project" value="UniProtKB-KW"/>
</dbReference>
<feature type="compositionally biased region" description="Basic and acidic residues" evidence="1">
    <location>
        <begin position="107"/>
        <end position="116"/>
    </location>
</feature>